<dbReference type="AlphaFoldDB" id="A0A382UM62"/>
<name>A0A382UM62_9ZZZZ</name>
<keyword evidence="1" id="KW-1133">Transmembrane helix</keyword>
<dbReference type="EMBL" id="UINC01145307">
    <property type="protein sequence ID" value="SVD35356.1"/>
    <property type="molecule type" value="Genomic_DNA"/>
</dbReference>
<sequence>MNKFDRCIFIFFGFSIWVFVLAQFFVPSFVVAHHEGHKHSNLADSDHSHSSSDIISLRKDVRRIIEKCHVDESVISC</sequence>
<gene>
    <name evidence="2" type="ORF">METZ01_LOCUS388210</name>
</gene>
<organism evidence="2">
    <name type="scientific">marine metagenome</name>
    <dbReference type="NCBI Taxonomy" id="408172"/>
    <lineage>
        <taxon>unclassified sequences</taxon>
        <taxon>metagenomes</taxon>
        <taxon>ecological metagenomes</taxon>
    </lineage>
</organism>
<proteinExistence type="predicted"/>
<evidence type="ECO:0000256" key="1">
    <source>
        <dbReference type="SAM" id="Phobius"/>
    </source>
</evidence>
<keyword evidence="1" id="KW-0812">Transmembrane</keyword>
<evidence type="ECO:0000313" key="2">
    <source>
        <dbReference type="EMBL" id="SVD35356.1"/>
    </source>
</evidence>
<feature type="transmembrane region" description="Helical" evidence="1">
    <location>
        <begin position="7"/>
        <end position="26"/>
    </location>
</feature>
<accession>A0A382UM62</accession>
<reference evidence="2" key="1">
    <citation type="submission" date="2018-05" db="EMBL/GenBank/DDBJ databases">
        <authorList>
            <person name="Lanie J.A."/>
            <person name="Ng W.-L."/>
            <person name="Kazmierczak K.M."/>
            <person name="Andrzejewski T.M."/>
            <person name="Davidsen T.M."/>
            <person name="Wayne K.J."/>
            <person name="Tettelin H."/>
            <person name="Glass J.I."/>
            <person name="Rusch D."/>
            <person name="Podicherti R."/>
            <person name="Tsui H.-C.T."/>
            <person name="Winkler M.E."/>
        </authorList>
    </citation>
    <scope>NUCLEOTIDE SEQUENCE</scope>
</reference>
<protein>
    <submittedName>
        <fullName evidence="2">Uncharacterized protein</fullName>
    </submittedName>
</protein>
<keyword evidence="1" id="KW-0472">Membrane</keyword>